<feature type="transmembrane region" description="Helical" evidence="13">
    <location>
        <begin position="436"/>
        <end position="457"/>
    </location>
</feature>
<protein>
    <recommendedName>
        <fullName evidence="3 13">Membrane protein insertase YidC</fullName>
    </recommendedName>
    <alternativeName>
        <fullName evidence="12 13">Foldase YidC</fullName>
    </alternativeName>
    <alternativeName>
        <fullName evidence="11 13">Membrane integrase YidC</fullName>
    </alternativeName>
    <alternativeName>
        <fullName evidence="13">Membrane protein YidC</fullName>
    </alternativeName>
</protein>
<keyword evidence="7 13" id="KW-0653">Protein transport</keyword>
<evidence type="ECO:0000256" key="14">
    <source>
        <dbReference type="SAM" id="MobiDB-lite"/>
    </source>
</evidence>
<comment type="subunit">
    <text evidence="13">Interacts with the Sec translocase complex via SecD. Specifically interacts with transmembrane segments of nascent integral membrane proteins during membrane integration.</text>
</comment>
<feature type="domain" description="Membrane insertase YidC N-terminal" evidence="16">
    <location>
        <begin position="115"/>
        <end position="426"/>
    </location>
</feature>
<dbReference type="OrthoDB" id="9780552at2"/>
<feature type="compositionally biased region" description="Low complexity" evidence="14">
    <location>
        <begin position="37"/>
        <end position="58"/>
    </location>
</feature>
<dbReference type="GO" id="GO:0032977">
    <property type="term" value="F:membrane insertase activity"/>
    <property type="evidence" value="ECO:0007669"/>
    <property type="project" value="InterPro"/>
</dbReference>
<evidence type="ECO:0000256" key="7">
    <source>
        <dbReference type="ARBA" id="ARBA00022927"/>
    </source>
</evidence>
<dbReference type="GO" id="GO:0051205">
    <property type="term" value="P:protein insertion into membrane"/>
    <property type="evidence" value="ECO:0007669"/>
    <property type="project" value="TreeGrafter"/>
</dbReference>
<comment type="subcellular location">
    <subcellularLocation>
        <location evidence="1">Cell inner membrane</location>
        <topology evidence="1">Multi-pass membrane protein</topology>
    </subcellularLocation>
    <subcellularLocation>
        <location evidence="13">Cell membrane</location>
        <topology evidence="13">Multi-pass membrane protein</topology>
    </subcellularLocation>
</comment>
<feature type="transmembrane region" description="Helical" evidence="13">
    <location>
        <begin position="406"/>
        <end position="424"/>
    </location>
</feature>
<dbReference type="GO" id="GO:0015031">
    <property type="term" value="P:protein transport"/>
    <property type="evidence" value="ECO:0007669"/>
    <property type="project" value="UniProtKB-KW"/>
</dbReference>
<evidence type="ECO:0000256" key="2">
    <source>
        <dbReference type="ARBA" id="ARBA00010527"/>
    </source>
</evidence>
<dbReference type="InterPro" id="IPR028053">
    <property type="entry name" value="Membr_insert_YidC_N"/>
</dbReference>
<evidence type="ECO:0000259" key="15">
    <source>
        <dbReference type="Pfam" id="PF02096"/>
    </source>
</evidence>
<evidence type="ECO:0000256" key="10">
    <source>
        <dbReference type="ARBA" id="ARBA00023186"/>
    </source>
</evidence>
<gene>
    <name evidence="13 17" type="primary">yidC</name>
    <name evidence="17" type="ORF">Mal4_42890</name>
</gene>
<evidence type="ECO:0000313" key="17">
    <source>
        <dbReference type="EMBL" id="QDU39935.1"/>
    </source>
</evidence>
<dbReference type="InterPro" id="IPR028055">
    <property type="entry name" value="YidC/Oxa/ALB_C"/>
</dbReference>
<feature type="domain" description="Membrane insertase YidC/Oxa/ALB C-terminal" evidence="15">
    <location>
        <begin position="439"/>
        <end position="632"/>
    </location>
</feature>
<keyword evidence="4 13" id="KW-0813">Transport</keyword>
<reference evidence="17 18" key="1">
    <citation type="submission" date="2019-02" db="EMBL/GenBank/DDBJ databases">
        <title>Deep-cultivation of Planctomycetes and their phenomic and genomic characterization uncovers novel biology.</title>
        <authorList>
            <person name="Wiegand S."/>
            <person name="Jogler M."/>
            <person name="Boedeker C."/>
            <person name="Pinto D."/>
            <person name="Vollmers J."/>
            <person name="Rivas-Marin E."/>
            <person name="Kohn T."/>
            <person name="Peeters S.H."/>
            <person name="Heuer A."/>
            <person name="Rast P."/>
            <person name="Oberbeckmann S."/>
            <person name="Bunk B."/>
            <person name="Jeske O."/>
            <person name="Meyerdierks A."/>
            <person name="Storesund J.E."/>
            <person name="Kallscheuer N."/>
            <person name="Luecker S."/>
            <person name="Lage O.M."/>
            <person name="Pohl T."/>
            <person name="Merkel B.J."/>
            <person name="Hornburger P."/>
            <person name="Mueller R.-W."/>
            <person name="Bruemmer F."/>
            <person name="Labrenz M."/>
            <person name="Spormann A.M."/>
            <person name="Op den Camp H."/>
            <person name="Overmann J."/>
            <person name="Amann R."/>
            <person name="Jetten M.S.M."/>
            <person name="Mascher T."/>
            <person name="Medema M.H."/>
            <person name="Devos D.P."/>
            <person name="Kaster A.-K."/>
            <person name="Ovreas L."/>
            <person name="Rohde M."/>
            <person name="Galperin M.Y."/>
            <person name="Jogler C."/>
        </authorList>
    </citation>
    <scope>NUCLEOTIDE SEQUENCE [LARGE SCALE GENOMIC DNA]</scope>
    <source>
        <strain evidence="17 18">Mal4</strain>
    </source>
</reference>
<evidence type="ECO:0000256" key="9">
    <source>
        <dbReference type="ARBA" id="ARBA00023136"/>
    </source>
</evidence>
<feature type="region of interest" description="Disordered" evidence="14">
    <location>
        <begin position="637"/>
        <end position="709"/>
    </location>
</feature>
<dbReference type="InterPro" id="IPR038221">
    <property type="entry name" value="YidC_periplasmic_sf"/>
</dbReference>
<dbReference type="NCBIfam" id="TIGR03592">
    <property type="entry name" value="yidC_oxa1_cterm"/>
    <property type="match status" value="1"/>
</dbReference>
<accession>A0A517ZBR5</accession>
<keyword evidence="10 13" id="KW-0143">Chaperone</keyword>
<dbReference type="AlphaFoldDB" id="A0A517ZBR5"/>
<evidence type="ECO:0000256" key="8">
    <source>
        <dbReference type="ARBA" id="ARBA00022989"/>
    </source>
</evidence>
<dbReference type="EMBL" id="CP036275">
    <property type="protein sequence ID" value="QDU39935.1"/>
    <property type="molecule type" value="Genomic_DNA"/>
</dbReference>
<feature type="transmembrane region" description="Helical" evidence="13">
    <location>
        <begin position="6"/>
        <end position="24"/>
    </location>
</feature>
<feature type="transmembrane region" description="Helical" evidence="13">
    <location>
        <begin position="597"/>
        <end position="621"/>
    </location>
</feature>
<dbReference type="InterPro" id="IPR019998">
    <property type="entry name" value="Membr_insert_YidC"/>
</dbReference>
<keyword evidence="6 13" id="KW-0812">Transmembrane</keyword>
<evidence type="ECO:0000256" key="1">
    <source>
        <dbReference type="ARBA" id="ARBA00004429"/>
    </source>
</evidence>
<evidence type="ECO:0000256" key="12">
    <source>
        <dbReference type="ARBA" id="ARBA00033342"/>
    </source>
</evidence>
<feature type="compositionally biased region" description="Low complexity" evidence="14">
    <location>
        <begin position="679"/>
        <end position="699"/>
    </location>
</feature>
<dbReference type="NCBIfam" id="TIGR03593">
    <property type="entry name" value="yidC_nterm"/>
    <property type="match status" value="1"/>
</dbReference>
<evidence type="ECO:0000256" key="13">
    <source>
        <dbReference type="HAMAP-Rule" id="MF_01810"/>
    </source>
</evidence>
<dbReference type="Pfam" id="PF02096">
    <property type="entry name" value="60KD_IMP"/>
    <property type="match status" value="1"/>
</dbReference>
<comment type="function">
    <text evidence="13">Required for the insertion and/or proper folding and/or complex formation of integral membrane proteins into the membrane. Involved in integration of membrane proteins that insert both dependently and independently of the Sec translocase complex, as well as at least some lipoproteins. Aids folding of multispanning membrane proteins.</text>
</comment>
<feature type="compositionally biased region" description="Basic and acidic residues" evidence="14">
    <location>
        <begin position="647"/>
        <end position="670"/>
    </location>
</feature>
<keyword evidence="8 13" id="KW-1133">Transmembrane helix</keyword>
<name>A0A517ZBR5_9PLAN</name>
<evidence type="ECO:0000256" key="5">
    <source>
        <dbReference type="ARBA" id="ARBA00022475"/>
    </source>
</evidence>
<organism evidence="17 18">
    <name type="scientific">Maioricimonas rarisocia</name>
    <dbReference type="NCBI Taxonomy" id="2528026"/>
    <lineage>
        <taxon>Bacteria</taxon>
        <taxon>Pseudomonadati</taxon>
        <taxon>Planctomycetota</taxon>
        <taxon>Planctomycetia</taxon>
        <taxon>Planctomycetales</taxon>
        <taxon>Planctomycetaceae</taxon>
        <taxon>Maioricimonas</taxon>
    </lineage>
</organism>
<sequence>MEQRRYILFIVVSTAIVFGWMRVAPMLFPQMAQRPAPQQAADNLDDAPAADVPDGEAAGENGEKPDEQVADGDPSDDTPAEESPAVDAADDAVAEFPRETVKLGSLDPESGYYMQVVLTTEGAAIETAQLNDPRYRTLDGDQGPLNVVGNNSGTSRRTLATAIPQIDAQLAKHGLSLETVDWNIVEDSLAEDSVAFEYPTPDGKWIVRKKYSLAKGDSGTRDADPQGYLLNFDLTIENRTGDRAQASYDLQGPVGLPLENAENARTFIEVKVGALEDSRDPEDVTAISLTADEVVDQTAEARANNDPTAIDAWRDPLRYIGVDVQYFAALILPGGDQLADSDGDGVADQYFVEARPILVNRAGKQERSDISVVLTSRPIELADGEAVTDTFEVFLGPKRTRLLEPFGADSIITFGWFPFISVAMLKLMNFFHYQFYLPYALSIILLTVIVRGAMFPISRKQALGAQKMKEIQPKLQELKKKYTNEPEKFLKEQGELFRKHNYHPLSGCLPALLQLPIFIGLYNALYNAVDLRMARFLWIDNLAAPDALFPLGFTVPFLGWTEFNVLPIITVGLFLVQQKMFMPPPTTEEQELQQKMMNYMMVFFGALFYRVPAGLCIYFIASSSWGIAERKLLEKFGPAPKTPEPAADSKADKETTDEPRKPGLLERLLEAADQAKQPAGSVSSGNASRGAGSRGPAQKGGKKRKRSKR</sequence>
<keyword evidence="5 13" id="KW-1003">Cell membrane</keyword>
<comment type="similarity">
    <text evidence="2 13">Belongs to the OXA1/ALB3/YidC family. Type 1 subfamily.</text>
</comment>
<dbReference type="PANTHER" id="PTHR12428">
    <property type="entry name" value="OXA1"/>
    <property type="match status" value="1"/>
</dbReference>
<proteinExistence type="inferred from homology"/>
<evidence type="ECO:0000313" key="18">
    <source>
        <dbReference type="Proteomes" id="UP000320496"/>
    </source>
</evidence>
<feature type="transmembrane region" description="Helical" evidence="13">
    <location>
        <begin position="549"/>
        <end position="576"/>
    </location>
</feature>
<dbReference type="GO" id="GO:0005886">
    <property type="term" value="C:plasma membrane"/>
    <property type="evidence" value="ECO:0007669"/>
    <property type="project" value="UniProtKB-SubCell"/>
</dbReference>
<evidence type="ECO:0000256" key="11">
    <source>
        <dbReference type="ARBA" id="ARBA00033245"/>
    </source>
</evidence>
<dbReference type="HAMAP" id="MF_01810">
    <property type="entry name" value="YidC_type1"/>
    <property type="match status" value="1"/>
</dbReference>
<feature type="region of interest" description="Disordered" evidence="14">
    <location>
        <begin position="37"/>
        <end position="92"/>
    </location>
</feature>
<feature type="compositionally biased region" description="Acidic residues" evidence="14">
    <location>
        <begin position="68"/>
        <end position="80"/>
    </location>
</feature>
<feature type="compositionally biased region" description="Basic residues" evidence="14">
    <location>
        <begin position="700"/>
        <end position="709"/>
    </location>
</feature>
<dbReference type="InterPro" id="IPR001708">
    <property type="entry name" value="YidC/ALB3/OXA1/COX18"/>
</dbReference>
<evidence type="ECO:0000256" key="3">
    <source>
        <dbReference type="ARBA" id="ARBA00015325"/>
    </source>
</evidence>
<feature type="transmembrane region" description="Helical" evidence="13">
    <location>
        <begin position="508"/>
        <end position="529"/>
    </location>
</feature>
<evidence type="ECO:0000256" key="4">
    <source>
        <dbReference type="ARBA" id="ARBA00022448"/>
    </source>
</evidence>
<dbReference type="Proteomes" id="UP000320496">
    <property type="component" value="Chromosome"/>
</dbReference>
<dbReference type="Gene3D" id="2.70.98.90">
    <property type="match status" value="1"/>
</dbReference>
<evidence type="ECO:0000256" key="6">
    <source>
        <dbReference type="ARBA" id="ARBA00022692"/>
    </source>
</evidence>
<keyword evidence="18" id="KW-1185">Reference proteome</keyword>
<dbReference type="RefSeq" id="WP_145371067.1">
    <property type="nucleotide sequence ID" value="NZ_CP036275.1"/>
</dbReference>
<dbReference type="CDD" id="cd20070">
    <property type="entry name" value="5TM_YidC_Alb3"/>
    <property type="match status" value="1"/>
</dbReference>
<keyword evidence="9 13" id="KW-0472">Membrane</keyword>
<evidence type="ECO:0000259" key="16">
    <source>
        <dbReference type="Pfam" id="PF14849"/>
    </source>
</evidence>
<dbReference type="KEGG" id="mri:Mal4_42890"/>
<dbReference type="PANTHER" id="PTHR12428:SF65">
    <property type="entry name" value="CYTOCHROME C OXIDASE ASSEMBLY PROTEIN COX18, MITOCHONDRIAL"/>
    <property type="match status" value="1"/>
</dbReference>
<dbReference type="Pfam" id="PF14849">
    <property type="entry name" value="YidC_periplas"/>
    <property type="match status" value="1"/>
</dbReference>
<dbReference type="InterPro" id="IPR047196">
    <property type="entry name" value="YidC_ALB_C"/>
</dbReference>